<proteinExistence type="inferred from homology"/>
<dbReference type="GO" id="GO:0006900">
    <property type="term" value="P:vesicle budding from membrane"/>
    <property type="evidence" value="ECO:0007669"/>
    <property type="project" value="TreeGrafter"/>
</dbReference>
<dbReference type="VEuPathDB" id="VectorBase:GPPI018336"/>
<dbReference type="Gene3D" id="6.10.140.1230">
    <property type="match status" value="1"/>
</dbReference>
<feature type="coiled-coil region" evidence="2">
    <location>
        <begin position="257"/>
        <end position="284"/>
    </location>
</feature>
<evidence type="ECO:0008006" key="6">
    <source>
        <dbReference type="Google" id="ProtNLM"/>
    </source>
</evidence>
<dbReference type="AlphaFoldDB" id="A0A1B0B491"/>
<dbReference type="EMBL" id="JXJN01008219">
    <property type="status" value="NOT_ANNOTATED_CDS"/>
    <property type="molecule type" value="Genomic_DNA"/>
</dbReference>
<dbReference type="EMBL" id="JXJN01008220">
    <property type="status" value="NOT_ANNOTATED_CDS"/>
    <property type="molecule type" value="Genomic_DNA"/>
</dbReference>
<dbReference type="PANTHER" id="PTHR22761">
    <property type="entry name" value="CHARGED MULTIVESICULAR BODY PROTEIN"/>
    <property type="match status" value="1"/>
</dbReference>
<feature type="region of interest" description="Disordered" evidence="3">
    <location>
        <begin position="437"/>
        <end position="457"/>
    </location>
</feature>
<comment type="similarity">
    <text evidence="1">Belongs to the SNF7 family.</text>
</comment>
<feature type="compositionally biased region" description="Basic and acidic residues" evidence="3">
    <location>
        <begin position="437"/>
        <end position="447"/>
    </location>
</feature>
<evidence type="ECO:0000313" key="4">
    <source>
        <dbReference type="EnsemblMetazoa" id="GPPI018336-PA"/>
    </source>
</evidence>
<dbReference type="EMBL" id="JXJN01008218">
    <property type="status" value="NOT_ANNOTATED_CDS"/>
    <property type="molecule type" value="Genomic_DNA"/>
</dbReference>
<sequence>MSSVCAQNQKAANKFKDNFPYPACWQDNVRMGFLLSTFRERTVNPESFDSKLLFWTNLIRDYCEYKGDAYFNKEELKIRFTRNGHVPACLDTVLSNMLKLKIICSSEDYKLNINSNWTEWALHNFIKGPFLWVYGTLKFWLNPNEMTADTHRIEYVHKDVLRKFCMQVYELLQKSPFKGTVQPYEVFIEEVLRVMTISENCIKMCAQTLHYERKIDLLYKLGDNENRIQLIKVPMENEPVTGINENDIVIHKMKAVRMNLMEQLRDIEVKIEEIKSSIRKYLKENNRRMAKPLLQKKHLLENTHKKQSLALQNIETLLLSVEEAKHNGIILDAYKSGSKALQNIFDTSNLNNDTVTDIVADVNETIETHKEIGDILADTNLNVSDSYDDNDLERELAQITGENVETETKIDKTIAYEKSVLTDNQLINMLEELEVEQKSPGEIERSQQLKKPSKKPKGDKIPILLHAFALISIDNDLKAPGLKSPALLNIVPPYKREVGISYVKLPIGNASQTIICASEDYKLNINSNWTEWALHNFIKGPYLCVYGILKFCKMCAQTLHYERKIGLLYKLGDNENRTQLIKVPMENEPVTGINENDIVIHKMKAVRTNLMEQLRDIEVKIEEIKSNIRQYLKENNRRMAKPLLQKKHLLENTHKKQSLALQNIETLLLSVEEAKHNGIILDAYKIGSKALQNIFDTSNLNNDTVTDIVADVNETIETHKEIGDILADTNLNVSDSYDDNDLERELAQITGENVETETKIDNTFANELVTGINENYIAVGKIIFRERIVNPERFDSKLQFWTNLTRDYREYKGGASFICYLRIDHVIRFNFEIESGDFGKELHKNVCVAQNNQKQQRRKGLILIFLRCTPYSTANNVSSWQDKLKQFKLVLCAITTNLLHCLFPPLELTNKLSVYRLVVSLIYSKHNL</sequence>
<reference evidence="5" key="1">
    <citation type="submission" date="2015-01" db="EMBL/GenBank/DDBJ databases">
        <authorList>
            <person name="Aksoy S."/>
            <person name="Warren W."/>
            <person name="Wilson R.K."/>
        </authorList>
    </citation>
    <scope>NUCLEOTIDE SEQUENCE [LARGE SCALE GENOMIC DNA]</scope>
    <source>
        <strain evidence="5">IAEA</strain>
    </source>
</reference>
<dbReference type="GO" id="GO:0032511">
    <property type="term" value="P:late endosome to vacuole transport via multivesicular body sorting pathway"/>
    <property type="evidence" value="ECO:0007669"/>
    <property type="project" value="TreeGrafter"/>
</dbReference>
<dbReference type="Pfam" id="PF03357">
    <property type="entry name" value="Snf7"/>
    <property type="match status" value="2"/>
</dbReference>
<dbReference type="GO" id="GO:0000815">
    <property type="term" value="C:ESCRT III complex"/>
    <property type="evidence" value="ECO:0007669"/>
    <property type="project" value="TreeGrafter"/>
</dbReference>
<dbReference type="GO" id="GO:0009898">
    <property type="term" value="C:cytoplasmic side of plasma membrane"/>
    <property type="evidence" value="ECO:0007669"/>
    <property type="project" value="TreeGrafter"/>
</dbReference>
<dbReference type="STRING" id="67801.A0A1B0B491"/>
<evidence type="ECO:0000256" key="2">
    <source>
        <dbReference type="SAM" id="Coils"/>
    </source>
</evidence>
<dbReference type="Proteomes" id="UP000092460">
    <property type="component" value="Unassembled WGS sequence"/>
</dbReference>
<dbReference type="InterPro" id="IPR005024">
    <property type="entry name" value="Snf7_fam"/>
</dbReference>
<organism evidence="4 5">
    <name type="scientific">Glossina palpalis gambiensis</name>
    <dbReference type="NCBI Taxonomy" id="67801"/>
    <lineage>
        <taxon>Eukaryota</taxon>
        <taxon>Metazoa</taxon>
        <taxon>Ecdysozoa</taxon>
        <taxon>Arthropoda</taxon>
        <taxon>Hexapoda</taxon>
        <taxon>Insecta</taxon>
        <taxon>Pterygota</taxon>
        <taxon>Neoptera</taxon>
        <taxon>Endopterygota</taxon>
        <taxon>Diptera</taxon>
        <taxon>Brachycera</taxon>
        <taxon>Muscomorpha</taxon>
        <taxon>Hippoboscoidea</taxon>
        <taxon>Glossinidae</taxon>
        <taxon>Glossina</taxon>
    </lineage>
</organism>
<feature type="coiled-coil region" evidence="2">
    <location>
        <begin position="607"/>
        <end position="634"/>
    </location>
</feature>
<reference evidence="4" key="2">
    <citation type="submission" date="2020-05" db="UniProtKB">
        <authorList>
            <consortium name="EnsemblMetazoa"/>
        </authorList>
    </citation>
    <scope>IDENTIFICATION</scope>
    <source>
        <strain evidence="4">IAEA</strain>
    </source>
</reference>
<evidence type="ECO:0000313" key="5">
    <source>
        <dbReference type="Proteomes" id="UP000092460"/>
    </source>
</evidence>
<dbReference type="GO" id="GO:0005771">
    <property type="term" value="C:multivesicular body"/>
    <property type="evidence" value="ECO:0007669"/>
    <property type="project" value="TreeGrafter"/>
</dbReference>
<evidence type="ECO:0000256" key="1">
    <source>
        <dbReference type="ARBA" id="ARBA00006190"/>
    </source>
</evidence>
<evidence type="ECO:0000256" key="3">
    <source>
        <dbReference type="SAM" id="MobiDB-lite"/>
    </source>
</evidence>
<protein>
    <recommendedName>
        <fullName evidence="6">Charged multivesicular body protein 7</fullName>
    </recommendedName>
</protein>
<keyword evidence="2" id="KW-0175">Coiled coil</keyword>
<keyword evidence="5" id="KW-1185">Reference proteome</keyword>
<dbReference type="EnsemblMetazoa" id="GPPI018336-RA">
    <property type="protein sequence ID" value="GPPI018336-PA"/>
    <property type="gene ID" value="GPPI018336"/>
</dbReference>
<dbReference type="Pfam" id="PF25880">
    <property type="entry name" value="WHD_CHMP7_1st"/>
    <property type="match status" value="1"/>
</dbReference>
<dbReference type="PANTHER" id="PTHR22761:SF96">
    <property type="entry name" value="BCDNA.GH08385"/>
    <property type="match status" value="1"/>
</dbReference>
<accession>A0A1B0B491</accession>
<name>A0A1B0B491_9MUSC</name>